<proteinExistence type="predicted"/>
<feature type="non-terminal residue" evidence="2">
    <location>
        <position position="39"/>
    </location>
</feature>
<organism evidence="2">
    <name type="scientific">mine drainage metagenome</name>
    <dbReference type="NCBI Taxonomy" id="410659"/>
    <lineage>
        <taxon>unclassified sequences</taxon>
        <taxon>metagenomes</taxon>
        <taxon>ecological metagenomes</taxon>
    </lineage>
</organism>
<evidence type="ECO:0000259" key="1">
    <source>
        <dbReference type="Pfam" id="PF20958"/>
    </source>
</evidence>
<dbReference type="AlphaFoldDB" id="T1CC26"/>
<evidence type="ECO:0000313" key="2">
    <source>
        <dbReference type="EMBL" id="EQD64175.1"/>
    </source>
</evidence>
<sequence length="39" mass="3904">MGLGEGGGVKLASEFGKVTVVSTTVHNLSVFSGVPLKSL</sequence>
<feature type="domain" description="GxGYxYP putative glycoside hydrolase third N-terminal" evidence="1">
    <location>
        <begin position="4"/>
        <end position="32"/>
    </location>
</feature>
<name>T1CC26_9ZZZZ</name>
<dbReference type="EMBL" id="AUZY01004231">
    <property type="protein sequence ID" value="EQD64175.1"/>
    <property type="molecule type" value="Genomic_DNA"/>
</dbReference>
<reference evidence="2" key="1">
    <citation type="submission" date="2013-08" db="EMBL/GenBank/DDBJ databases">
        <authorList>
            <person name="Mendez C."/>
            <person name="Richter M."/>
            <person name="Ferrer M."/>
            <person name="Sanchez J."/>
        </authorList>
    </citation>
    <scope>NUCLEOTIDE SEQUENCE</scope>
</reference>
<dbReference type="Pfam" id="PF20958">
    <property type="entry name" value="GxGYxYP_N_3rd"/>
    <property type="match status" value="1"/>
</dbReference>
<accession>T1CC26</accession>
<comment type="caution">
    <text evidence="2">The sequence shown here is derived from an EMBL/GenBank/DDBJ whole genome shotgun (WGS) entry which is preliminary data.</text>
</comment>
<dbReference type="InterPro" id="IPR048309">
    <property type="entry name" value="GxGYxYP_N_3rd"/>
</dbReference>
<reference evidence="2" key="2">
    <citation type="journal article" date="2014" name="ISME J.">
        <title>Microbial stratification in low pH oxic and suboxic macroscopic growths along an acid mine drainage.</title>
        <authorList>
            <person name="Mendez-Garcia C."/>
            <person name="Mesa V."/>
            <person name="Sprenger R.R."/>
            <person name="Richter M."/>
            <person name="Diez M.S."/>
            <person name="Solano J."/>
            <person name="Bargiela R."/>
            <person name="Golyshina O.V."/>
            <person name="Manteca A."/>
            <person name="Ramos J.L."/>
            <person name="Gallego J.R."/>
            <person name="Llorente I."/>
            <person name="Martins Dos Santos V.A."/>
            <person name="Jensen O.N."/>
            <person name="Pelaez A.I."/>
            <person name="Sanchez J."/>
            <person name="Ferrer M."/>
        </authorList>
    </citation>
    <scope>NUCLEOTIDE SEQUENCE</scope>
</reference>
<gene>
    <name evidence="2" type="ORF">B1B_06683</name>
</gene>
<protein>
    <recommendedName>
        <fullName evidence="1">GxGYxYP putative glycoside hydrolase third N-terminal domain-containing protein</fullName>
    </recommendedName>
</protein>